<dbReference type="GO" id="GO:0017061">
    <property type="term" value="F:S-methyl-5-thioadenosine phosphorylase activity"/>
    <property type="evidence" value="ECO:0007669"/>
    <property type="project" value="UniProtKB-EC"/>
</dbReference>
<dbReference type="SUPFAM" id="SSF64438">
    <property type="entry name" value="CNF1/YfiH-like putative cysteine hydrolases"/>
    <property type="match status" value="1"/>
</dbReference>
<comment type="catalytic activity">
    <reaction evidence="14">
        <text>adenosine + phosphate = alpha-D-ribose 1-phosphate + adenine</text>
        <dbReference type="Rhea" id="RHEA:27642"/>
        <dbReference type="ChEBI" id="CHEBI:16335"/>
        <dbReference type="ChEBI" id="CHEBI:16708"/>
        <dbReference type="ChEBI" id="CHEBI:43474"/>
        <dbReference type="ChEBI" id="CHEBI:57720"/>
        <dbReference type="EC" id="2.4.2.1"/>
    </reaction>
    <physiologicalReaction direction="left-to-right" evidence="14">
        <dbReference type="Rhea" id="RHEA:27643"/>
    </physiologicalReaction>
</comment>
<dbReference type="PANTHER" id="PTHR30616:SF2">
    <property type="entry name" value="PURINE NUCLEOSIDE PHOSPHORYLASE LACC1"/>
    <property type="match status" value="1"/>
</dbReference>
<reference evidence="17 18" key="1">
    <citation type="submission" date="2019-11" db="EMBL/GenBank/DDBJ databases">
        <authorList>
            <person name="Li X.-J."/>
            <person name="Feng X.-M."/>
        </authorList>
    </citation>
    <scope>NUCLEOTIDE SEQUENCE [LARGE SCALE GENOMIC DNA]</scope>
    <source>
        <strain evidence="17 18">XMNu-373</strain>
    </source>
</reference>
<evidence type="ECO:0000256" key="10">
    <source>
        <dbReference type="ARBA" id="ARBA00022833"/>
    </source>
</evidence>
<proteinExistence type="inferred from homology"/>
<dbReference type="InterPro" id="IPR003730">
    <property type="entry name" value="Cu_polyphenol_OxRdtase"/>
</dbReference>
<sequence length="247" mass="25794">MIAHFSTHGAASFAFTDRTGGSSAAPFDQLNLARHVGDDPAAVEKNRSALAAHLGLRTENVVYMNQVHGADVAVIDGPWPTDVPPPEVDAMVTTRPGLALAVLVADCVPVLLADPAAGVAAVAHAGRPGMAAGVVAAVTDTMYRLGAQQLVGHVGPAVCGGCYEVPESLRAEVAEAVPSSWATTRWGTAALDVPAGVTAQLRDAGVRLEEGPWKPDVRPCTVEHEEFFSYRRDRITGRFAGITWLAA</sequence>
<evidence type="ECO:0000256" key="2">
    <source>
        <dbReference type="ARBA" id="ARBA00001947"/>
    </source>
</evidence>
<evidence type="ECO:0000256" key="15">
    <source>
        <dbReference type="ARBA" id="ARBA00049893"/>
    </source>
</evidence>
<keyword evidence="12" id="KW-0186">Copper</keyword>
<dbReference type="GO" id="GO:0016787">
    <property type="term" value="F:hydrolase activity"/>
    <property type="evidence" value="ECO:0007669"/>
    <property type="project" value="UniProtKB-KW"/>
</dbReference>
<name>A0A7K3M9V4_9ACTN</name>
<keyword evidence="7" id="KW-0808">Transferase</keyword>
<dbReference type="FunFam" id="3.60.140.10:FF:000003">
    <property type="entry name" value="Polyphenol oxidase"/>
    <property type="match status" value="1"/>
</dbReference>
<evidence type="ECO:0000256" key="6">
    <source>
        <dbReference type="ARBA" id="ARBA00011738"/>
    </source>
</evidence>
<evidence type="ECO:0000256" key="12">
    <source>
        <dbReference type="ARBA" id="ARBA00023008"/>
    </source>
</evidence>
<comment type="catalytic activity">
    <reaction evidence="13">
        <text>adenosine + H2O + H(+) = inosine + NH4(+)</text>
        <dbReference type="Rhea" id="RHEA:24408"/>
        <dbReference type="ChEBI" id="CHEBI:15377"/>
        <dbReference type="ChEBI" id="CHEBI:15378"/>
        <dbReference type="ChEBI" id="CHEBI:16335"/>
        <dbReference type="ChEBI" id="CHEBI:17596"/>
        <dbReference type="ChEBI" id="CHEBI:28938"/>
        <dbReference type="EC" id="3.5.4.4"/>
    </reaction>
    <physiologicalReaction direction="left-to-right" evidence="13">
        <dbReference type="Rhea" id="RHEA:24409"/>
    </physiologicalReaction>
</comment>
<evidence type="ECO:0000256" key="4">
    <source>
        <dbReference type="ARBA" id="ARBA00003215"/>
    </source>
</evidence>
<dbReference type="InterPro" id="IPR038371">
    <property type="entry name" value="Cu_polyphenol_OxRdtase_sf"/>
</dbReference>
<evidence type="ECO:0000313" key="17">
    <source>
        <dbReference type="EMBL" id="NDL59188.1"/>
    </source>
</evidence>
<evidence type="ECO:0000256" key="5">
    <source>
        <dbReference type="ARBA" id="ARBA00007353"/>
    </source>
</evidence>
<evidence type="ECO:0000256" key="11">
    <source>
        <dbReference type="ARBA" id="ARBA00023002"/>
    </source>
</evidence>
<evidence type="ECO:0000256" key="13">
    <source>
        <dbReference type="ARBA" id="ARBA00047989"/>
    </source>
</evidence>
<dbReference type="RefSeq" id="WP_162451906.1">
    <property type="nucleotide sequence ID" value="NZ_WLZY01000007.1"/>
</dbReference>
<keyword evidence="9" id="KW-0378">Hydrolase</keyword>
<dbReference type="NCBIfam" id="TIGR00726">
    <property type="entry name" value="peptidoglycan editing factor PgeF"/>
    <property type="match status" value="1"/>
</dbReference>
<comment type="cofactor">
    <cofactor evidence="3">
        <name>Cu(2+)</name>
        <dbReference type="ChEBI" id="CHEBI:29036"/>
    </cofactor>
</comment>
<comment type="caution">
    <text evidence="17">The sequence shown here is derived from an EMBL/GenBank/DDBJ whole genome shotgun (WGS) entry which is preliminary data.</text>
</comment>
<evidence type="ECO:0000256" key="3">
    <source>
        <dbReference type="ARBA" id="ARBA00001973"/>
    </source>
</evidence>
<dbReference type="AlphaFoldDB" id="A0A7K3M9V4"/>
<dbReference type="Pfam" id="PF02578">
    <property type="entry name" value="Cu-oxidase_4"/>
    <property type="match status" value="1"/>
</dbReference>
<evidence type="ECO:0000256" key="16">
    <source>
        <dbReference type="RuleBase" id="RU361274"/>
    </source>
</evidence>
<dbReference type="CDD" id="cd16833">
    <property type="entry name" value="YfiH"/>
    <property type="match status" value="1"/>
</dbReference>
<evidence type="ECO:0000256" key="8">
    <source>
        <dbReference type="ARBA" id="ARBA00022723"/>
    </source>
</evidence>
<keyword evidence="8" id="KW-0479">Metal-binding</keyword>
<gene>
    <name evidence="17" type="primary">pgeF</name>
    <name evidence="17" type="ORF">F7O44_19140</name>
</gene>
<evidence type="ECO:0000313" key="18">
    <source>
        <dbReference type="Proteomes" id="UP000460435"/>
    </source>
</evidence>
<dbReference type="GO" id="GO:0005507">
    <property type="term" value="F:copper ion binding"/>
    <property type="evidence" value="ECO:0007669"/>
    <property type="project" value="TreeGrafter"/>
</dbReference>
<dbReference type="GO" id="GO:0016491">
    <property type="term" value="F:oxidoreductase activity"/>
    <property type="evidence" value="ECO:0007669"/>
    <property type="project" value="UniProtKB-KW"/>
</dbReference>
<comment type="subunit">
    <text evidence="6">Homodimer.</text>
</comment>
<organism evidence="17 18">
    <name type="scientific">Phytoactinopolyspora mesophila</name>
    <dbReference type="NCBI Taxonomy" id="2650750"/>
    <lineage>
        <taxon>Bacteria</taxon>
        <taxon>Bacillati</taxon>
        <taxon>Actinomycetota</taxon>
        <taxon>Actinomycetes</taxon>
        <taxon>Jiangellales</taxon>
        <taxon>Jiangellaceae</taxon>
        <taxon>Phytoactinopolyspora</taxon>
    </lineage>
</organism>
<dbReference type="EMBL" id="WLZY01000007">
    <property type="protein sequence ID" value="NDL59188.1"/>
    <property type="molecule type" value="Genomic_DNA"/>
</dbReference>
<comment type="function">
    <text evidence="4">Purine nucleoside enzyme that catalyzes the phosphorolysis of adenosine and inosine nucleosides, yielding D-ribose 1-phosphate and the respective free bases, adenine and hypoxanthine. Also catalyzes the phosphorolysis of S-methyl-5'-thioadenosine into adenine and S-methyl-5-thio-alpha-D-ribose 1-phosphate. Also has adenosine deaminase activity.</text>
</comment>
<comment type="similarity">
    <text evidence="5 16">Belongs to the purine nucleoside phosphorylase YfiH/LACC1 family.</text>
</comment>
<protein>
    <recommendedName>
        <fullName evidence="16">Purine nucleoside phosphorylase</fullName>
    </recommendedName>
</protein>
<evidence type="ECO:0000256" key="9">
    <source>
        <dbReference type="ARBA" id="ARBA00022801"/>
    </source>
</evidence>
<dbReference type="PANTHER" id="PTHR30616">
    <property type="entry name" value="UNCHARACTERIZED PROTEIN YFIH"/>
    <property type="match status" value="1"/>
</dbReference>
<keyword evidence="11" id="KW-0560">Oxidoreductase</keyword>
<evidence type="ECO:0000256" key="14">
    <source>
        <dbReference type="ARBA" id="ARBA00048968"/>
    </source>
</evidence>
<comment type="catalytic activity">
    <reaction evidence="1">
        <text>inosine + phosphate = alpha-D-ribose 1-phosphate + hypoxanthine</text>
        <dbReference type="Rhea" id="RHEA:27646"/>
        <dbReference type="ChEBI" id="CHEBI:17368"/>
        <dbReference type="ChEBI" id="CHEBI:17596"/>
        <dbReference type="ChEBI" id="CHEBI:43474"/>
        <dbReference type="ChEBI" id="CHEBI:57720"/>
        <dbReference type="EC" id="2.4.2.1"/>
    </reaction>
    <physiologicalReaction direction="left-to-right" evidence="1">
        <dbReference type="Rhea" id="RHEA:27647"/>
    </physiologicalReaction>
</comment>
<keyword evidence="18" id="KW-1185">Reference proteome</keyword>
<dbReference type="Gene3D" id="3.60.140.10">
    <property type="entry name" value="CNF1/YfiH-like putative cysteine hydrolases"/>
    <property type="match status" value="1"/>
</dbReference>
<dbReference type="InterPro" id="IPR011324">
    <property type="entry name" value="Cytotoxic_necrot_fac-like_cat"/>
</dbReference>
<keyword evidence="10" id="KW-0862">Zinc</keyword>
<comment type="catalytic activity">
    <reaction evidence="15">
        <text>S-methyl-5'-thioadenosine + phosphate = 5-(methylsulfanyl)-alpha-D-ribose 1-phosphate + adenine</text>
        <dbReference type="Rhea" id="RHEA:11852"/>
        <dbReference type="ChEBI" id="CHEBI:16708"/>
        <dbReference type="ChEBI" id="CHEBI:17509"/>
        <dbReference type="ChEBI" id="CHEBI:43474"/>
        <dbReference type="ChEBI" id="CHEBI:58533"/>
        <dbReference type="EC" id="2.4.2.28"/>
    </reaction>
    <physiologicalReaction direction="left-to-right" evidence="15">
        <dbReference type="Rhea" id="RHEA:11853"/>
    </physiologicalReaction>
</comment>
<accession>A0A7K3M9V4</accession>
<evidence type="ECO:0000256" key="1">
    <source>
        <dbReference type="ARBA" id="ARBA00000553"/>
    </source>
</evidence>
<evidence type="ECO:0000256" key="7">
    <source>
        <dbReference type="ARBA" id="ARBA00022679"/>
    </source>
</evidence>
<comment type="cofactor">
    <cofactor evidence="2">
        <name>Zn(2+)</name>
        <dbReference type="ChEBI" id="CHEBI:29105"/>
    </cofactor>
</comment>
<dbReference type="Proteomes" id="UP000460435">
    <property type="component" value="Unassembled WGS sequence"/>
</dbReference>